<comment type="caution">
    <text evidence="3">The sequence shown here is derived from an EMBL/GenBank/DDBJ whole genome shotgun (WGS) entry which is preliminary data.</text>
</comment>
<evidence type="ECO:0000259" key="2">
    <source>
        <dbReference type="Pfam" id="PF01569"/>
    </source>
</evidence>
<feature type="transmembrane region" description="Helical" evidence="1">
    <location>
        <begin position="178"/>
        <end position="196"/>
    </location>
</feature>
<keyword evidence="1" id="KW-1133">Transmembrane helix</keyword>
<dbReference type="EMBL" id="JAZIBG010000036">
    <property type="protein sequence ID" value="MEF7615818.1"/>
    <property type="molecule type" value="Genomic_DNA"/>
</dbReference>
<accession>A0AAW9QHK5</accession>
<gene>
    <name evidence="3" type="ORF">V4F39_18030</name>
</gene>
<name>A0AAW9QHK5_9BURK</name>
<dbReference type="CDD" id="cd03396">
    <property type="entry name" value="PAP2_like_6"/>
    <property type="match status" value="1"/>
</dbReference>
<feature type="transmembrane region" description="Helical" evidence="1">
    <location>
        <begin position="69"/>
        <end position="86"/>
    </location>
</feature>
<organism evidence="3 4">
    <name type="scientific">Aquincola agrisoli</name>
    <dbReference type="NCBI Taxonomy" id="3119538"/>
    <lineage>
        <taxon>Bacteria</taxon>
        <taxon>Pseudomonadati</taxon>
        <taxon>Pseudomonadota</taxon>
        <taxon>Betaproteobacteria</taxon>
        <taxon>Burkholderiales</taxon>
        <taxon>Sphaerotilaceae</taxon>
        <taxon>Aquincola</taxon>
    </lineage>
</organism>
<evidence type="ECO:0000256" key="1">
    <source>
        <dbReference type="SAM" id="Phobius"/>
    </source>
</evidence>
<feature type="transmembrane region" description="Helical" evidence="1">
    <location>
        <begin position="208"/>
        <end position="226"/>
    </location>
</feature>
<dbReference type="RefSeq" id="WP_332291145.1">
    <property type="nucleotide sequence ID" value="NZ_JAZIBG010000036.1"/>
</dbReference>
<evidence type="ECO:0000313" key="3">
    <source>
        <dbReference type="EMBL" id="MEF7615818.1"/>
    </source>
</evidence>
<dbReference type="SUPFAM" id="SSF48317">
    <property type="entry name" value="Acid phosphatase/Vanadium-dependent haloperoxidase"/>
    <property type="match status" value="1"/>
</dbReference>
<dbReference type="Pfam" id="PF01569">
    <property type="entry name" value="PAP2"/>
    <property type="match status" value="1"/>
</dbReference>
<keyword evidence="1" id="KW-0812">Transmembrane</keyword>
<dbReference type="AlphaFoldDB" id="A0AAW9QHK5"/>
<feature type="transmembrane region" description="Helical" evidence="1">
    <location>
        <begin position="153"/>
        <end position="171"/>
    </location>
</feature>
<dbReference type="InterPro" id="IPR000326">
    <property type="entry name" value="PAP2/HPO"/>
</dbReference>
<proteinExistence type="predicted"/>
<reference evidence="3 4" key="1">
    <citation type="submission" date="2024-02" db="EMBL/GenBank/DDBJ databases">
        <title>Genome sequence of Aquincola sp. MAHUQ-54.</title>
        <authorList>
            <person name="Huq M.A."/>
        </authorList>
    </citation>
    <scope>NUCLEOTIDE SEQUENCE [LARGE SCALE GENOMIC DNA]</scope>
    <source>
        <strain evidence="3 4">MAHUQ-54</strain>
    </source>
</reference>
<keyword evidence="4" id="KW-1185">Reference proteome</keyword>
<dbReference type="InterPro" id="IPR036938">
    <property type="entry name" value="PAP2/HPO_sf"/>
</dbReference>
<evidence type="ECO:0000313" key="4">
    <source>
        <dbReference type="Proteomes" id="UP001336250"/>
    </source>
</evidence>
<sequence length="239" mass="25633">MPRLAALPRPAARSPIVLLGWTALALAGVLAWDASALDLAAARWFGDQHGFPLRDHWLLSAVLHEGGRAAAWLLALGLCVGAWWPVGPLRRIGMARRLQLAGSTLAAVLAVSLMKGFSLTSCPWELDVFGRTAHLVSHWAWLHGPDGGSGHCFPAGHASAGFAFLGGFFAFRTEAPHIARRWLAAALAAGFVFGAAQQARGAHFMSHTLWTAWLCWSVALAIDLAVRRRMPAPLAREST</sequence>
<protein>
    <submittedName>
        <fullName evidence="3">Phosphatase PAP2 family protein</fullName>
    </submittedName>
</protein>
<dbReference type="Proteomes" id="UP001336250">
    <property type="component" value="Unassembled WGS sequence"/>
</dbReference>
<feature type="domain" description="Phosphatidic acid phosphatase type 2/haloperoxidase" evidence="2">
    <location>
        <begin position="98"/>
        <end position="228"/>
    </location>
</feature>
<feature type="transmembrane region" description="Helical" evidence="1">
    <location>
        <begin position="98"/>
        <end position="117"/>
    </location>
</feature>
<keyword evidence="1" id="KW-0472">Membrane</keyword>